<evidence type="ECO:0000259" key="12">
    <source>
        <dbReference type="Pfam" id="PF00487"/>
    </source>
</evidence>
<dbReference type="Proteomes" id="UP000632766">
    <property type="component" value="Unassembled WGS sequence"/>
</dbReference>
<keyword evidence="5" id="KW-0276">Fatty acid metabolism</keyword>
<organism evidence="13 14">
    <name type="scientific">Amazonocrinis nigriterrae CENA67</name>
    <dbReference type="NCBI Taxonomy" id="2794033"/>
    <lineage>
        <taxon>Bacteria</taxon>
        <taxon>Bacillati</taxon>
        <taxon>Cyanobacteriota</taxon>
        <taxon>Cyanophyceae</taxon>
        <taxon>Nostocales</taxon>
        <taxon>Nostocaceae</taxon>
        <taxon>Amazonocrinis</taxon>
        <taxon>Amazonocrinis nigriterrae</taxon>
    </lineage>
</organism>
<keyword evidence="4 11" id="KW-0812">Transmembrane</keyword>
<evidence type="ECO:0000256" key="3">
    <source>
        <dbReference type="ARBA" id="ARBA00008749"/>
    </source>
</evidence>
<evidence type="ECO:0000256" key="1">
    <source>
        <dbReference type="ARBA" id="ARBA00001954"/>
    </source>
</evidence>
<evidence type="ECO:0000313" key="14">
    <source>
        <dbReference type="Proteomes" id="UP000632766"/>
    </source>
</evidence>
<evidence type="ECO:0000256" key="6">
    <source>
        <dbReference type="ARBA" id="ARBA00022989"/>
    </source>
</evidence>
<evidence type="ECO:0000256" key="5">
    <source>
        <dbReference type="ARBA" id="ARBA00022832"/>
    </source>
</evidence>
<dbReference type="PANTHER" id="PTHR11351:SF3">
    <property type="entry name" value="BLL4393 PROTEIN"/>
    <property type="match status" value="1"/>
</dbReference>
<evidence type="ECO:0000313" key="13">
    <source>
        <dbReference type="EMBL" id="MBH8561395.1"/>
    </source>
</evidence>
<evidence type="ECO:0000256" key="10">
    <source>
        <dbReference type="ARBA" id="ARBA00023136"/>
    </source>
</evidence>
<dbReference type="InterPro" id="IPR015876">
    <property type="entry name" value="Acyl-CoA_DS"/>
</dbReference>
<dbReference type="GO" id="GO:0006631">
    <property type="term" value="P:fatty acid metabolic process"/>
    <property type="evidence" value="ECO:0007669"/>
    <property type="project" value="UniProtKB-KW"/>
</dbReference>
<evidence type="ECO:0000256" key="2">
    <source>
        <dbReference type="ARBA" id="ARBA00004141"/>
    </source>
</evidence>
<feature type="domain" description="Fatty acid desaturase" evidence="12">
    <location>
        <begin position="58"/>
        <end position="282"/>
    </location>
</feature>
<dbReference type="EMBL" id="JAECZC010000004">
    <property type="protein sequence ID" value="MBH8561395.1"/>
    <property type="molecule type" value="Genomic_DNA"/>
</dbReference>
<evidence type="ECO:0000256" key="4">
    <source>
        <dbReference type="ARBA" id="ARBA00022692"/>
    </source>
</evidence>
<keyword evidence="9" id="KW-0443">Lipid metabolism</keyword>
<gene>
    <name evidence="13" type="ORF">I8748_04245</name>
</gene>
<dbReference type="PANTHER" id="PTHR11351">
    <property type="entry name" value="ACYL-COA DESATURASE"/>
    <property type="match status" value="1"/>
</dbReference>
<proteinExistence type="inferred from homology"/>
<dbReference type="AlphaFoldDB" id="A0A8J7HQ29"/>
<comment type="cofactor">
    <cofactor evidence="1">
        <name>Fe(2+)</name>
        <dbReference type="ChEBI" id="CHEBI:29033"/>
    </cofactor>
</comment>
<feature type="transmembrane region" description="Helical" evidence="11">
    <location>
        <begin position="57"/>
        <end position="75"/>
    </location>
</feature>
<protein>
    <submittedName>
        <fullName evidence="13">Acyl-CoA desaturase</fullName>
    </submittedName>
</protein>
<evidence type="ECO:0000256" key="11">
    <source>
        <dbReference type="SAM" id="Phobius"/>
    </source>
</evidence>
<keyword evidence="8" id="KW-0408">Iron</keyword>
<dbReference type="GO" id="GO:0016717">
    <property type="term" value="F:oxidoreductase activity, acting on paired donors, with oxidation of a pair of donors resulting in the reduction of molecular oxygen to two molecules of water"/>
    <property type="evidence" value="ECO:0007669"/>
    <property type="project" value="InterPro"/>
</dbReference>
<feature type="transmembrane region" description="Helical" evidence="11">
    <location>
        <begin position="208"/>
        <end position="230"/>
    </location>
</feature>
<dbReference type="PRINTS" id="PR00075">
    <property type="entry name" value="FACDDSATRASE"/>
</dbReference>
<reference evidence="13 14" key="1">
    <citation type="journal article" date="2021" name="Int. J. Syst. Evol. Microbiol.">
        <title>Amazonocrinis nigriterrae gen. nov., sp. nov., Atlanticothrix silvestris gen. nov., sp. nov. and Dendronalium phyllosphericum gen. nov., sp. nov., nostocacean cyanobacteria from Brazilian environments.</title>
        <authorList>
            <person name="Alvarenga D.O."/>
            <person name="Andreote A.P.D."/>
            <person name="Branco L.H.Z."/>
            <person name="Delbaje E."/>
            <person name="Cruz R.B."/>
            <person name="Varani A.M."/>
            <person name="Fiore M.F."/>
        </authorList>
    </citation>
    <scope>NUCLEOTIDE SEQUENCE [LARGE SCALE GENOMIC DNA]</scope>
    <source>
        <strain evidence="13 14">CENA67</strain>
    </source>
</reference>
<keyword evidence="14" id="KW-1185">Reference proteome</keyword>
<keyword evidence="10 11" id="KW-0472">Membrane</keyword>
<feature type="transmembrane region" description="Helical" evidence="11">
    <location>
        <begin position="30"/>
        <end position="51"/>
    </location>
</feature>
<comment type="caution">
    <text evidence="13">The sequence shown here is derived from an EMBL/GenBank/DDBJ whole genome shotgun (WGS) entry which is preliminary data.</text>
</comment>
<feature type="transmembrane region" description="Helical" evidence="11">
    <location>
        <begin position="178"/>
        <end position="202"/>
    </location>
</feature>
<dbReference type="GO" id="GO:0016020">
    <property type="term" value="C:membrane"/>
    <property type="evidence" value="ECO:0007669"/>
    <property type="project" value="UniProtKB-SubCell"/>
</dbReference>
<evidence type="ECO:0000256" key="7">
    <source>
        <dbReference type="ARBA" id="ARBA00023002"/>
    </source>
</evidence>
<dbReference type="CDD" id="cd03505">
    <property type="entry name" value="Delta9-FADS-like"/>
    <property type="match status" value="1"/>
</dbReference>
<name>A0A8J7HQ29_9NOST</name>
<evidence type="ECO:0000256" key="8">
    <source>
        <dbReference type="ARBA" id="ARBA00023004"/>
    </source>
</evidence>
<evidence type="ECO:0000256" key="9">
    <source>
        <dbReference type="ARBA" id="ARBA00023098"/>
    </source>
</evidence>
<accession>A0A8J7HQ29</accession>
<dbReference type="Pfam" id="PF00487">
    <property type="entry name" value="FA_desaturase"/>
    <property type="match status" value="1"/>
</dbReference>
<sequence>MQTDFPINSTRKTKTIANDRIKGLQISHFLLYNMIPLVGFIIAMVSLWWFPIGPVEVGLLIGMWALTMTGLSVGCHRYFSHHAFKANEAVRVTLGILGSMAAQGSVISWVAVHRRHHECSDELGDPHSPNLHGNGILGMIRGVWHSHYGWLVNHEYPNPAFYALDLLRDKTIAKVNRYYVSWIILGLVIPAVLGGVLEASWIGAVKGFLWGGIVRMFLVDCLILSNNWILHIYGTRPFETGDQSRNNFWMAIPFLGESWHNNHHAFPTSASAGLKWWQIDLGYWIICVLEKFGWVWDVNVPSAKMIEAKLSKKTPSSVTVLDQTQS</sequence>
<keyword evidence="6 11" id="KW-1133">Transmembrane helix</keyword>
<comment type="subcellular location">
    <subcellularLocation>
        <location evidence="2">Membrane</location>
        <topology evidence="2">Multi-pass membrane protein</topology>
    </subcellularLocation>
</comment>
<comment type="similarity">
    <text evidence="3">Belongs to the fatty acid desaturase type 2 family.</text>
</comment>
<keyword evidence="7" id="KW-0560">Oxidoreductase</keyword>
<dbReference type="InterPro" id="IPR005804">
    <property type="entry name" value="FA_desaturase_dom"/>
</dbReference>